<organism evidence="1 2">
    <name type="scientific">Lymnaea stagnalis</name>
    <name type="common">Great pond snail</name>
    <name type="synonym">Helix stagnalis</name>
    <dbReference type="NCBI Taxonomy" id="6523"/>
    <lineage>
        <taxon>Eukaryota</taxon>
        <taxon>Metazoa</taxon>
        <taxon>Spiralia</taxon>
        <taxon>Lophotrochozoa</taxon>
        <taxon>Mollusca</taxon>
        <taxon>Gastropoda</taxon>
        <taxon>Heterobranchia</taxon>
        <taxon>Euthyneura</taxon>
        <taxon>Panpulmonata</taxon>
        <taxon>Hygrophila</taxon>
        <taxon>Lymnaeoidea</taxon>
        <taxon>Lymnaeidae</taxon>
        <taxon>Lymnaea</taxon>
    </lineage>
</organism>
<dbReference type="EMBL" id="CAXITT010000163">
    <property type="protein sequence ID" value="CAL1534179.1"/>
    <property type="molecule type" value="Genomic_DNA"/>
</dbReference>
<evidence type="ECO:0000313" key="1">
    <source>
        <dbReference type="EMBL" id="CAL1534179.1"/>
    </source>
</evidence>
<sequence length="108" mass="12291">WITDRDDSTCNQDIHLQSVAVAWNISYPFSWLRLTVKDNAYLGNLKVSFRASGNYETDCSNQRIYVIDAKNLDISCQMKVDVMQVIISGQRVTSLCSLYISGGEYVRN</sequence>
<evidence type="ECO:0000313" key="2">
    <source>
        <dbReference type="Proteomes" id="UP001497497"/>
    </source>
</evidence>
<gene>
    <name evidence="1" type="ORF">GSLYS_00008139001</name>
</gene>
<comment type="caution">
    <text evidence="1">The sequence shown here is derived from an EMBL/GenBank/DDBJ whole genome shotgun (WGS) entry which is preliminary data.</text>
</comment>
<feature type="non-terminal residue" evidence="1">
    <location>
        <position position="1"/>
    </location>
</feature>
<accession>A0AAV2HMW0</accession>
<keyword evidence="2" id="KW-1185">Reference proteome</keyword>
<dbReference type="Proteomes" id="UP001497497">
    <property type="component" value="Unassembled WGS sequence"/>
</dbReference>
<protein>
    <submittedName>
        <fullName evidence="1">Uncharacterized protein</fullName>
    </submittedName>
</protein>
<name>A0AAV2HMW0_LYMST</name>
<proteinExistence type="predicted"/>
<dbReference type="AlphaFoldDB" id="A0AAV2HMW0"/>
<reference evidence="1 2" key="1">
    <citation type="submission" date="2024-04" db="EMBL/GenBank/DDBJ databases">
        <authorList>
            <consortium name="Genoscope - CEA"/>
            <person name="William W."/>
        </authorList>
    </citation>
    <scope>NUCLEOTIDE SEQUENCE [LARGE SCALE GENOMIC DNA]</scope>
</reference>